<sequence>MRSYPALSAVYSMSDQVSETLFVALFFFIPTSGEEPWLRRALRSSTSAHTRRQLRWHRLC</sequence>
<proteinExistence type="predicted"/>
<evidence type="ECO:0000313" key="2">
    <source>
        <dbReference type="Proteomes" id="UP000070224"/>
    </source>
</evidence>
<protein>
    <submittedName>
        <fullName evidence="1">Uncharacterized protein</fullName>
    </submittedName>
</protein>
<dbReference type="EMBL" id="LSDK01000011">
    <property type="protein sequence ID" value="KXB78575.1"/>
    <property type="molecule type" value="Genomic_DNA"/>
</dbReference>
<dbReference type="Proteomes" id="UP000070224">
    <property type="component" value="Unassembled WGS sequence"/>
</dbReference>
<name>A0A134BF54_9PORP</name>
<comment type="caution">
    <text evidence="1">The sequence shown here is derived from an EMBL/GenBank/DDBJ whole genome shotgun (WGS) entry which is preliminary data.</text>
</comment>
<accession>A0A134BF54</accession>
<dbReference type="STRING" id="322095.HMPREF3185_00101"/>
<organism evidence="1 2">
    <name type="scientific">Porphyromonas somerae</name>
    <dbReference type="NCBI Taxonomy" id="322095"/>
    <lineage>
        <taxon>Bacteria</taxon>
        <taxon>Pseudomonadati</taxon>
        <taxon>Bacteroidota</taxon>
        <taxon>Bacteroidia</taxon>
        <taxon>Bacteroidales</taxon>
        <taxon>Porphyromonadaceae</taxon>
        <taxon>Porphyromonas</taxon>
    </lineage>
</organism>
<reference evidence="2" key="1">
    <citation type="submission" date="2016-01" db="EMBL/GenBank/DDBJ databases">
        <authorList>
            <person name="Mitreva M."/>
            <person name="Pepin K.H."/>
            <person name="Mihindukulasuriya K.A."/>
            <person name="Fulton R."/>
            <person name="Fronick C."/>
            <person name="O'Laughlin M."/>
            <person name="Miner T."/>
            <person name="Herter B."/>
            <person name="Rosa B.A."/>
            <person name="Cordes M."/>
            <person name="Tomlinson C."/>
            <person name="Wollam A."/>
            <person name="Palsikar V.B."/>
            <person name="Mardis E.R."/>
            <person name="Wilson R.K."/>
        </authorList>
    </citation>
    <scope>NUCLEOTIDE SEQUENCE [LARGE SCALE GENOMIC DNA]</scope>
    <source>
        <strain evidence="2">KA00683</strain>
    </source>
</reference>
<gene>
    <name evidence="1" type="ORF">HMPREF3185_00101</name>
</gene>
<dbReference type="PATRIC" id="fig|322095.3.peg.101"/>
<evidence type="ECO:0000313" key="1">
    <source>
        <dbReference type="EMBL" id="KXB78575.1"/>
    </source>
</evidence>
<dbReference type="AlphaFoldDB" id="A0A134BF54"/>
<keyword evidence="2" id="KW-1185">Reference proteome</keyword>